<evidence type="ECO:0000313" key="2">
    <source>
        <dbReference type="Proteomes" id="UP000032900"/>
    </source>
</evidence>
<dbReference type="Gene3D" id="1.10.1070.20">
    <property type="match status" value="1"/>
</dbReference>
<evidence type="ECO:0008006" key="3">
    <source>
        <dbReference type="Google" id="ProtNLM"/>
    </source>
</evidence>
<reference evidence="1 2" key="1">
    <citation type="journal article" date="2015" name="Microbes Environ.">
        <title>Distribution and evolution of nitrogen fixation genes in the phylum bacteroidetes.</title>
        <authorList>
            <person name="Inoue J."/>
            <person name="Oshima K."/>
            <person name="Suda W."/>
            <person name="Sakamoto M."/>
            <person name="Iino T."/>
            <person name="Noda S."/>
            <person name="Hongoh Y."/>
            <person name="Hattori M."/>
            <person name="Ohkuma M."/>
        </authorList>
    </citation>
    <scope>NUCLEOTIDE SEQUENCE [LARGE SCALE GENOMIC DNA]</scope>
    <source>
        <strain evidence="1">JCM 15548</strain>
    </source>
</reference>
<sequence>MRTPWILVITFLKRHIKKENIDYKHEFWSEIIASEVGDLLGFNMLKYDIAYRNGEIGCLSKSMVNEGQNELTEGMSYLTGYDSNYNPEDKLSKKLYTFHFIQKALEHFDLGQYIKDILEIIVLDSIIGNGDRHQENWGIITEYNKAITDHKANTKSGKSKIFNKVQSAISRASSSKKLQKKASRFSQIYDSGSCLGRELSEEKIKIMLADETMLRAYINKGSSEIHWHGRKLSHFELVKQLQNEYSQELNSIFKRIQEHYRIQAIRDCIFNIDQKLPSELSQYELPRDRKEFISNLISLRINSILNIHK</sequence>
<dbReference type="Proteomes" id="UP000032900">
    <property type="component" value="Unassembled WGS sequence"/>
</dbReference>
<name>A0A0E9LZA8_9BACT</name>
<protein>
    <recommendedName>
        <fullName evidence="3">HipA-like C-terminal domain-containing protein</fullName>
    </recommendedName>
</protein>
<dbReference type="STRING" id="1236989.JCM15548_12725"/>
<evidence type="ECO:0000313" key="1">
    <source>
        <dbReference type="EMBL" id="GAO30456.1"/>
    </source>
</evidence>
<organism evidence="1 2">
    <name type="scientific">Geofilum rubicundum JCM 15548</name>
    <dbReference type="NCBI Taxonomy" id="1236989"/>
    <lineage>
        <taxon>Bacteria</taxon>
        <taxon>Pseudomonadati</taxon>
        <taxon>Bacteroidota</taxon>
        <taxon>Bacteroidia</taxon>
        <taxon>Marinilabiliales</taxon>
        <taxon>Marinilabiliaceae</taxon>
        <taxon>Geofilum</taxon>
    </lineage>
</organism>
<accession>A0A0E9LZA8</accession>
<dbReference type="OrthoDB" id="9812605at2"/>
<proteinExistence type="predicted"/>
<comment type="caution">
    <text evidence="1">The sequence shown here is derived from an EMBL/GenBank/DDBJ whole genome shotgun (WGS) entry which is preliminary data.</text>
</comment>
<gene>
    <name evidence="1" type="ORF">JCM15548_12725</name>
</gene>
<dbReference type="AlphaFoldDB" id="A0A0E9LZA8"/>
<keyword evidence="2" id="KW-1185">Reference proteome</keyword>
<dbReference type="EMBL" id="BAZW01000023">
    <property type="protein sequence ID" value="GAO30456.1"/>
    <property type="molecule type" value="Genomic_DNA"/>
</dbReference>
<dbReference type="RefSeq" id="WP_062125464.1">
    <property type="nucleotide sequence ID" value="NZ_BAZW01000023.1"/>
</dbReference>